<feature type="compositionally biased region" description="Basic and acidic residues" evidence="1">
    <location>
        <begin position="14"/>
        <end position="24"/>
    </location>
</feature>
<evidence type="ECO:0000313" key="3">
    <source>
        <dbReference type="Proteomes" id="UP000659496"/>
    </source>
</evidence>
<dbReference type="RefSeq" id="WP_191690058.1">
    <property type="nucleotide sequence ID" value="NZ_JACSQY010000007.1"/>
</dbReference>
<evidence type="ECO:0000313" key="2">
    <source>
        <dbReference type="EMBL" id="MBD7908674.1"/>
    </source>
</evidence>
<name>A0ABR8PKH8_9BACL</name>
<gene>
    <name evidence="2" type="ORF">H9659_10065</name>
</gene>
<feature type="region of interest" description="Disordered" evidence="1">
    <location>
        <begin position="1"/>
        <end position="24"/>
    </location>
</feature>
<dbReference type="Proteomes" id="UP000659496">
    <property type="component" value="Unassembled WGS sequence"/>
</dbReference>
<dbReference type="EMBL" id="JACSQY010000007">
    <property type="protein sequence ID" value="MBD7908674.1"/>
    <property type="molecule type" value="Genomic_DNA"/>
</dbReference>
<comment type="caution">
    <text evidence="2">The sequence shown here is derived from an EMBL/GenBank/DDBJ whole genome shotgun (WGS) entry which is preliminary data.</text>
</comment>
<organism evidence="2 3">
    <name type="scientific">Sporosarcina gallistercoris</name>
    <dbReference type="NCBI Taxonomy" id="2762245"/>
    <lineage>
        <taxon>Bacteria</taxon>
        <taxon>Bacillati</taxon>
        <taxon>Bacillota</taxon>
        <taxon>Bacilli</taxon>
        <taxon>Bacillales</taxon>
        <taxon>Caryophanaceae</taxon>
        <taxon>Sporosarcina</taxon>
    </lineage>
</organism>
<keyword evidence="3" id="KW-1185">Reference proteome</keyword>
<proteinExistence type="predicted"/>
<reference evidence="2 3" key="1">
    <citation type="submission" date="2020-08" db="EMBL/GenBank/DDBJ databases">
        <title>A Genomic Blueprint of the Chicken Gut Microbiome.</title>
        <authorList>
            <person name="Gilroy R."/>
            <person name="Ravi A."/>
            <person name="Getino M."/>
            <person name="Pursley I."/>
            <person name="Horton D.L."/>
            <person name="Alikhan N.-F."/>
            <person name="Baker D."/>
            <person name="Gharbi K."/>
            <person name="Hall N."/>
            <person name="Watson M."/>
            <person name="Adriaenssens E.M."/>
            <person name="Foster-Nyarko E."/>
            <person name="Jarju S."/>
            <person name="Secka A."/>
            <person name="Antonio M."/>
            <person name="Oren A."/>
            <person name="Chaudhuri R."/>
            <person name="La Ragione R.M."/>
            <person name="Hildebrand F."/>
            <person name="Pallen M.J."/>
        </authorList>
    </citation>
    <scope>NUCLEOTIDE SEQUENCE [LARGE SCALE GENOMIC DNA]</scope>
    <source>
        <strain evidence="2 3">Sa3CUA8</strain>
    </source>
</reference>
<protein>
    <submittedName>
        <fullName evidence="2">Uncharacterized protein</fullName>
    </submittedName>
</protein>
<feature type="compositionally biased region" description="Polar residues" evidence="1">
    <location>
        <begin position="1"/>
        <end position="13"/>
    </location>
</feature>
<evidence type="ECO:0000256" key="1">
    <source>
        <dbReference type="SAM" id="MobiDB-lite"/>
    </source>
</evidence>
<accession>A0ABR8PKH8</accession>
<sequence>MVSISTNPAVTENTRYENAKKRSAEVAYARHADYTGGNEAKRNELAQRLTATQADPQPQEFRKLGAGQLKQVALPLGETLEETIASWRNVRSEALSKTDSSEVDHQLAAAASAKIMEAEAQLALEDRLRSAQLAEASREASLVQPQQSNSATDSSLADAMRKLYDQAAAAYAIQTSAKQHGYMGASPVYSLIA</sequence>